<protein>
    <submittedName>
        <fullName evidence="6">Retrovirus-related Pol polyprotein from transposon TNT 1-94</fullName>
    </submittedName>
</protein>
<keyword evidence="7" id="KW-1185">Reference proteome</keyword>
<dbReference type="EMBL" id="CM003608">
    <property type="protein sequence ID" value="KYP65984.1"/>
    <property type="molecule type" value="Genomic_DNA"/>
</dbReference>
<dbReference type="SUPFAM" id="SSF53098">
    <property type="entry name" value="Ribonuclease H-like"/>
    <property type="match status" value="1"/>
</dbReference>
<dbReference type="Pfam" id="PF22936">
    <property type="entry name" value="Pol_BBD"/>
    <property type="match status" value="1"/>
</dbReference>
<dbReference type="AlphaFoldDB" id="A0A151TG02"/>
<dbReference type="InterPro" id="IPR043502">
    <property type="entry name" value="DNA/RNA_pol_sf"/>
</dbReference>
<evidence type="ECO:0000259" key="5">
    <source>
        <dbReference type="PROSITE" id="PS50994"/>
    </source>
</evidence>
<evidence type="ECO:0000256" key="1">
    <source>
        <dbReference type="ARBA" id="ARBA00022670"/>
    </source>
</evidence>
<reference evidence="6 7" key="1">
    <citation type="journal article" date="2012" name="Nat. Biotechnol.">
        <title>Draft genome sequence of pigeonpea (Cajanus cajan), an orphan legume crop of resource-poor farmers.</title>
        <authorList>
            <person name="Varshney R.K."/>
            <person name="Chen W."/>
            <person name="Li Y."/>
            <person name="Bharti A.K."/>
            <person name="Saxena R.K."/>
            <person name="Schlueter J.A."/>
            <person name="Donoghue M.T."/>
            <person name="Azam S."/>
            <person name="Fan G."/>
            <person name="Whaley A.M."/>
            <person name="Farmer A.D."/>
            <person name="Sheridan J."/>
            <person name="Iwata A."/>
            <person name="Tuteja R."/>
            <person name="Penmetsa R.V."/>
            <person name="Wu W."/>
            <person name="Upadhyaya H.D."/>
            <person name="Yang S.P."/>
            <person name="Shah T."/>
            <person name="Saxena K.B."/>
            <person name="Michael T."/>
            <person name="McCombie W.R."/>
            <person name="Yang B."/>
            <person name="Zhang G."/>
            <person name="Yang H."/>
            <person name="Wang J."/>
            <person name="Spillane C."/>
            <person name="Cook D.R."/>
            <person name="May G.D."/>
            <person name="Xu X."/>
            <person name="Jackson S.A."/>
        </authorList>
    </citation>
    <scope>NUCLEOTIDE SEQUENCE [LARGE SCALE GENOMIC DNA]</scope>
    <source>
        <strain evidence="7">cv. Asha</strain>
    </source>
</reference>
<gene>
    <name evidence="6" type="ORF">KK1_012262</name>
</gene>
<dbReference type="InterPro" id="IPR057670">
    <property type="entry name" value="SH3_retrovirus"/>
</dbReference>
<evidence type="ECO:0000313" key="7">
    <source>
        <dbReference type="Proteomes" id="UP000075243"/>
    </source>
</evidence>
<dbReference type="GO" id="GO:0003676">
    <property type="term" value="F:nucleic acid binding"/>
    <property type="evidence" value="ECO:0007669"/>
    <property type="project" value="InterPro"/>
</dbReference>
<feature type="domain" description="Integrase catalytic" evidence="5">
    <location>
        <begin position="181"/>
        <end position="355"/>
    </location>
</feature>
<keyword evidence="3" id="KW-0064">Aspartyl protease</keyword>
<dbReference type="PANTHER" id="PTHR42648">
    <property type="entry name" value="TRANSPOSASE, PUTATIVE-RELATED"/>
    <property type="match status" value="1"/>
</dbReference>
<dbReference type="InterPro" id="IPR054722">
    <property type="entry name" value="PolX-like_BBD"/>
</dbReference>
<dbReference type="GO" id="GO:0046872">
    <property type="term" value="F:metal ion binding"/>
    <property type="evidence" value="ECO:0007669"/>
    <property type="project" value="UniProtKB-KW"/>
</dbReference>
<dbReference type="Pfam" id="PF25597">
    <property type="entry name" value="SH3_retrovirus"/>
    <property type="match status" value="1"/>
</dbReference>
<dbReference type="Pfam" id="PF00665">
    <property type="entry name" value="rve"/>
    <property type="match status" value="1"/>
</dbReference>
<dbReference type="GO" id="GO:0015074">
    <property type="term" value="P:DNA integration"/>
    <property type="evidence" value="ECO:0007669"/>
    <property type="project" value="InterPro"/>
</dbReference>
<evidence type="ECO:0000256" key="3">
    <source>
        <dbReference type="ARBA" id="ARBA00022750"/>
    </source>
</evidence>
<dbReference type="InterPro" id="IPR039537">
    <property type="entry name" value="Retrotran_Ty1/copia-like"/>
</dbReference>
<dbReference type="InterPro" id="IPR012337">
    <property type="entry name" value="RNaseH-like_sf"/>
</dbReference>
<dbReference type="Proteomes" id="UP000075243">
    <property type="component" value="Chromosome 6"/>
</dbReference>
<dbReference type="PANTHER" id="PTHR42648:SF28">
    <property type="entry name" value="TRANSPOSON-ENCODED PROTEIN WITH RIBONUCLEASE H-LIKE AND RETROVIRUS ZINC FINGER-LIKE DOMAINS"/>
    <property type="match status" value="1"/>
</dbReference>
<evidence type="ECO:0000256" key="2">
    <source>
        <dbReference type="ARBA" id="ARBA00022723"/>
    </source>
</evidence>
<dbReference type="Pfam" id="PF13976">
    <property type="entry name" value="gag_pre-integrs"/>
    <property type="match status" value="1"/>
</dbReference>
<accession>A0A151TG02</accession>
<dbReference type="InterPro" id="IPR025724">
    <property type="entry name" value="GAG-pre-integrase_dom"/>
</dbReference>
<dbReference type="GO" id="GO:0004190">
    <property type="term" value="F:aspartic-type endopeptidase activity"/>
    <property type="evidence" value="ECO:0007669"/>
    <property type="project" value="UniProtKB-KW"/>
</dbReference>
<name>A0A151TG02_CAJCA</name>
<dbReference type="Gramene" id="C.cajan_11898.t">
    <property type="protein sequence ID" value="C.cajan_11898.t.cds1"/>
    <property type="gene ID" value="C.cajan_11898"/>
</dbReference>
<keyword evidence="1" id="KW-0645">Protease</keyword>
<evidence type="ECO:0000313" key="6">
    <source>
        <dbReference type="EMBL" id="KYP65984.1"/>
    </source>
</evidence>
<dbReference type="GO" id="GO:0006508">
    <property type="term" value="P:proteolysis"/>
    <property type="evidence" value="ECO:0007669"/>
    <property type="project" value="UniProtKB-KW"/>
</dbReference>
<evidence type="ECO:0000256" key="4">
    <source>
        <dbReference type="ARBA" id="ARBA00022801"/>
    </source>
</evidence>
<sequence length="789" mass="91098">MQGFLTTRTTKPNEKFVFMGNRVKVPVEAVGTYRLILDTGHHLDLFETLYVPSISRNLVSLSKLDVNGYSIKFGNGCFSLYKHTHLIGSGILCDGLYKLNLDNLFAETLLTLHHNIGTKRGLENERFAYLWHKRLGHVSKERLQRLVKNEILPDLDFTDLNVCVDCIKGKQTKHTKKGATRSTQLLEIIHTDICGPFDVNSFNKEKYFITFIDDYSRYGYVYLLHDKSQAINALEIYIEEVERQLDSKVKIIRSDRGGEYYGRYDERGQHPGPFAKFLEKRGICAQYTMPGTPQQNGVSERHNRTLLDMVRSMLSNSSLLISLWTYALKSAMYLLNRVPSKAVPKTPFELWTGRKPSLRHLHVWGCPAKIRFYNPQEKKLDARTINGYFIGYPEKSKGYRFYCPNHTTRIIETGNARFIENGEVSGSETPRKVEIQEMRVQVPLTCISNKVVVPQVIEPINNHEEQQTNDPITHNEVEVNEPIVEEPQQIALRRSQRERRSAIPNDYVVYLQESENDLGIENDPVTFSQAINGDNAEKWLDAMKAELKSMEHNRVWDFVELPEGCKRVGCKWVFKTKRDSHGNLECYKARLVAKGFTQKNGIDYKETFSPVSKKDSLRIIMALVAHYDLELHQMDVKTAFLNGDLEEDVYMDQPMGFINKGKEHMVCKLKKSIYGLKQASRQWYLKFNDTIMSFGFKENIVDRCIYLKVSGSKFIFLVLYVDDILLATNDLGLLTETKKFLSRNFEMKDMGEASYVIGIEIFLDRSQGLLGLSQKAYINKILERFRMER</sequence>
<dbReference type="InterPro" id="IPR013103">
    <property type="entry name" value="RVT_2"/>
</dbReference>
<dbReference type="Pfam" id="PF07727">
    <property type="entry name" value="RVT_2"/>
    <property type="match status" value="1"/>
</dbReference>
<organism evidence="6 7">
    <name type="scientific">Cajanus cajan</name>
    <name type="common">Pigeon pea</name>
    <name type="synonym">Cajanus indicus</name>
    <dbReference type="NCBI Taxonomy" id="3821"/>
    <lineage>
        <taxon>Eukaryota</taxon>
        <taxon>Viridiplantae</taxon>
        <taxon>Streptophyta</taxon>
        <taxon>Embryophyta</taxon>
        <taxon>Tracheophyta</taxon>
        <taxon>Spermatophyta</taxon>
        <taxon>Magnoliopsida</taxon>
        <taxon>eudicotyledons</taxon>
        <taxon>Gunneridae</taxon>
        <taxon>Pentapetalae</taxon>
        <taxon>rosids</taxon>
        <taxon>fabids</taxon>
        <taxon>Fabales</taxon>
        <taxon>Fabaceae</taxon>
        <taxon>Papilionoideae</taxon>
        <taxon>50 kb inversion clade</taxon>
        <taxon>NPAAA clade</taxon>
        <taxon>indigoferoid/millettioid clade</taxon>
        <taxon>Phaseoleae</taxon>
        <taxon>Cajanus</taxon>
    </lineage>
</organism>
<keyword evidence="2" id="KW-0479">Metal-binding</keyword>
<dbReference type="InterPro" id="IPR036397">
    <property type="entry name" value="RNaseH_sf"/>
</dbReference>
<dbReference type="PROSITE" id="PS50994">
    <property type="entry name" value="INTEGRASE"/>
    <property type="match status" value="1"/>
</dbReference>
<proteinExistence type="predicted"/>
<dbReference type="SUPFAM" id="SSF56672">
    <property type="entry name" value="DNA/RNA polymerases"/>
    <property type="match status" value="1"/>
</dbReference>
<dbReference type="InterPro" id="IPR001584">
    <property type="entry name" value="Integrase_cat-core"/>
</dbReference>
<keyword evidence="4" id="KW-0378">Hydrolase</keyword>
<dbReference type="Gene3D" id="3.30.420.10">
    <property type="entry name" value="Ribonuclease H-like superfamily/Ribonuclease H"/>
    <property type="match status" value="1"/>
</dbReference>